<evidence type="ECO:0000313" key="3">
    <source>
        <dbReference type="EMBL" id="MUH72142.1"/>
    </source>
</evidence>
<dbReference type="EMBL" id="WOCD01000003">
    <property type="protein sequence ID" value="MUH72142.1"/>
    <property type="molecule type" value="Genomic_DNA"/>
</dbReference>
<dbReference type="PIRSF" id="PIRSF028141">
    <property type="entry name" value="C-di-GMP_BP_PA4608"/>
    <property type="match status" value="1"/>
</dbReference>
<sequence>MENKRQYTRVLFSTPAVLKVDHKVFDTSIIDLSLKGALISTPDSLGDNTGAEATLEFVLEGSEVHIDMQGNIAHCEPQSVGLTWSKIDIESMTHLRRLLELNVGDADLLERQLENLSVSD</sequence>
<organism evidence="3 4">
    <name type="scientific">Psychrosphaera haliotis</name>
    <dbReference type="NCBI Taxonomy" id="555083"/>
    <lineage>
        <taxon>Bacteria</taxon>
        <taxon>Pseudomonadati</taxon>
        <taxon>Pseudomonadota</taxon>
        <taxon>Gammaproteobacteria</taxon>
        <taxon>Alteromonadales</taxon>
        <taxon>Pseudoalteromonadaceae</taxon>
        <taxon>Psychrosphaera</taxon>
    </lineage>
</organism>
<dbReference type="OrthoDB" id="5298508at2"/>
<proteinExistence type="predicted"/>
<evidence type="ECO:0000313" key="4">
    <source>
        <dbReference type="Proteomes" id="UP000439994"/>
    </source>
</evidence>
<dbReference type="GO" id="GO:0035438">
    <property type="term" value="F:cyclic-di-GMP binding"/>
    <property type="evidence" value="ECO:0007669"/>
    <property type="project" value="InterPro"/>
</dbReference>
<evidence type="ECO:0000256" key="1">
    <source>
        <dbReference type="PIRNR" id="PIRNR028141"/>
    </source>
</evidence>
<feature type="domain" description="PilZ" evidence="2">
    <location>
        <begin position="3"/>
        <end position="100"/>
    </location>
</feature>
<evidence type="ECO:0000259" key="2">
    <source>
        <dbReference type="Pfam" id="PF07238"/>
    </source>
</evidence>
<accession>A0A6N8FBL4</accession>
<reference evidence="3 4" key="1">
    <citation type="submission" date="2019-11" db="EMBL/GenBank/DDBJ databases">
        <title>P. haliotis isolates from Z. marina roots.</title>
        <authorList>
            <person name="Cohen M."/>
            <person name="Jospin G."/>
            <person name="Eisen J.A."/>
            <person name="Coil D.A."/>
        </authorList>
    </citation>
    <scope>NUCLEOTIDE SEQUENCE [LARGE SCALE GENOMIC DNA]</scope>
    <source>
        <strain evidence="3 4">UCD-MCMsp1aY</strain>
    </source>
</reference>
<name>A0A6N8FBL4_9GAMM</name>
<keyword evidence="4" id="KW-1185">Reference proteome</keyword>
<keyword evidence="1" id="KW-0973">c-di-GMP</keyword>
<comment type="function">
    <text evidence="1">Binds the second messenger bis-(3'-5') cyclic dimeric guanosine monophosphate (c-di-GMP). Can bind two c-di-GMP molecules per monomer. May play a role in bacterial second-messenger regulated processes. Binding to c-di-GMP induces a conformational change of the C- and N-termini resulting in the exposure of a highly negative surface on one side of the protein to a possible effector protein.</text>
</comment>
<keyword evidence="1" id="KW-0547">Nucleotide-binding</keyword>
<dbReference type="InterPro" id="IPR009875">
    <property type="entry name" value="PilZ_domain"/>
</dbReference>
<dbReference type="AlphaFoldDB" id="A0A6N8FBL4"/>
<dbReference type="RefSeq" id="WP_155695341.1">
    <property type="nucleotide sequence ID" value="NZ_WOCD01000003.1"/>
</dbReference>
<gene>
    <name evidence="3" type="ORF">GNP35_06425</name>
</gene>
<dbReference type="InterPro" id="IPR027021">
    <property type="entry name" value="C-di-GMP_BP_PA4608"/>
</dbReference>
<dbReference type="Proteomes" id="UP000439994">
    <property type="component" value="Unassembled WGS sequence"/>
</dbReference>
<comment type="subunit">
    <text evidence="1">Monomer in both c-di-GMP-bound and free forms.</text>
</comment>
<dbReference type="SUPFAM" id="SSF141371">
    <property type="entry name" value="PilZ domain-like"/>
    <property type="match status" value="1"/>
</dbReference>
<dbReference type="Gene3D" id="2.40.10.220">
    <property type="entry name" value="predicted glycosyltransferase like domains"/>
    <property type="match status" value="1"/>
</dbReference>
<comment type="caution">
    <text evidence="3">The sequence shown here is derived from an EMBL/GenBank/DDBJ whole genome shotgun (WGS) entry which is preliminary data.</text>
</comment>
<protein>
    <recommendedName>
        <fullName evidence="1">Cyclic diguanosine monophosphate-binding protein</fullName>
        <shortName evidence="1">c-di-GMP-binding protein</shortName>
    </recommendedName>
    <alternativeName>
        <fullName evidence="1">Pilz domain-containing protein</fullName>
    </alternativeName>
</protein>
<dbReference type="Pfam" id="PF07238">
    <property type="entry name" value="PilZ"/>
    <property type="match status" value="1"/>
</dbReference>